<dbReference type="PANTHER" id="PTHR47094">
    <property type="entry name" value="ELFLESS, ISOFORM B"/>
    <property type="match status" value="1"/>
</dbReference>
<evidence type="ECO:0000256" key="4">
    <source>
        <dbReference type="SAM" id="MobiDB-lite"/>
    </source>
</evidence>
<feature type="compositionally biased region" description="Gly residues" evidence="4">
    <location>
        <begin position="64"/>
        <end position="76"/>
    </location>
</feature>
<dbReference type="SUPFAM" id="SSF57850">
    <property type="entry name" value="RING/U-box"/>
    <property type="match status" value="1"/>
</dbReference>
<keyword evidence="2" id="KW-0863">Zinc-finger</keyword>
<keyword evidence="3" id="KW-0862">Zinc</keyword>
<sequence length="202" mass="21513">MGLGSYTCPVCFCQPERAVMTLCGHILCARCLLDSLLAALKRNPNPYPGQPPSNRGRGTRGRGSRGGGRGGRGGYSNSGTHSHFSSTAGESKLGGPTEWTTETLETAWSKNLEIQYLIINGALPEIARGYTDDDRKAIVPDPGYFHVIEVLKGLWKIEPGGYIVEGECPVCRKPLPGGFAPPDTGFGGVIPLQLRLGGIDNT</sequence>
<dbReference type="InterPro" id="IPR001841">
    <property type="entry name" value="Znf_RING"/>
</dbReference>
<keyword evidence="1" id="KW-0479">Metal-binding</keyword>
<reference evidence="6 7" key="1">
    <citation type="submission" date="2016-07" db="EMBL/GenBank/DDBJ databases">
        <title>Pervasive Adenine N6-methylation of Active Genes in Fungi.</title>
        <authorList>
            <consortium name="DOE Joint Genome Institute"/>
            <person name="Mondo S.J."/>
            <person name="Dannebaum R.O."/>
            <person name="Kuo R.C."/>
            <person name="Labutti K."/>
            <person name="Haridas S."/>
            <person name="Kuo A."/>
            <person name="Salamov A."/>
            <person name="Ahrendt S.R."/>
            <person name="Lipzen A."/>
            <person name="Sullivan W."/>
            <person name="Andreopoulos W.B."/>
            <person name="Clum A."/>
            <person name="Lindquist E."/>
            <person name="Daum C."/>
            <person name="Ramamoorthy G.K."/>
            <person name="Gryganskyi A."/>
            <person name="Culley D."/>
            <person name="Magnuson J.K."/>
            <person name="James T.Y."/>
            <person name="O'Malley M.A."/>
            <person name="Stajich J.E."/>
            <person name="Spatafora J.W."/>
            <person name="Visel A."/>
            <person name="Grigoriev I.V."/>
        </authorList>
    </citation>
    <scope>NUCLEOTIDE SEQUENCE [LARGE SCALE GENOMIC DNA]</scope>
    <source>
        <strain evidence="6 7">68-887.2</strain>
    </source>
</reference>
<dbReference type="STRING" id="71784.A0A1Y2AUX3"/>
<dbReference type="PROSITE" id="PS00518">
    <property type="entry name" value="ZF_RING_1"/>
    <property type="match status" value="1"/>
</dbReference>
<feature type="compositionally biased region" description="Polar residues" evidence="4">
    <location>
        <begin position="77"/>
        <end position="89"/>
    </location>
</feature>
<dbReference type="OrthoDB" id="2576135at2759"/>
<feature type="region of interest" description="Disordered" evidence="4">
    <location>
        <begin position="43"/>
        <end position="98"/>
    </location>
</feature>
<gene>
    <name evidence="6" type="ORF">BCR39DRAFT_274869</name>
</gene>
<protein>
    <recommendedName>
        <fullName evidence="5">RING-type domain-containing protein</fullName>
    </recommendedName>
</protein>
<evidence type="ECO:0000313" key="7">
    <source>
        <dbReference type="Proteomes" id="UP000193986"/>
    </source>
</evidence>
<keyword evidence="7" id="KW-1185">Reference proteome</keyword>
<dbReference type="InterPro" id="IPR049627">
    <property type="entry name" value="SLX8"/>
</dbReference>
<dbReference type="InterPro" id="IPR017907">
    <property type="entry name" value="Znf_RING_CS"/>
</dbReference>
<name>A0A1Y2AUX3_9TREE</name>
<accession>A0A1Y2AUX3</accession>
<dbReference type="Gene3D" id="3.30.40.10">
    <property type="entry name" value="Zinc/RING finger domain, C3HC4 (zinc finger)"/>
    <property type="match status" value="1"/>
</dbReference>
<dbReference type="PANTHER" id="PTHR47094:SF1">
    <property type="entry name" value="RING-TYPE E3 UBIQUITIN TRANSFERASE"/>
    <property type="match status" value="1"/>
</dbReference>
<dbReference type="EMBL" id="MCFC01000051">
    <property type="protein sequence ID" value="ORY26080.1"/>
    <property type="molecule type" value="Genomic_DNA"/>
</dbReference>
<comment type="caution">
    <text evidence="6">The sequence shown here is derived from an EMBL/GenBank/DDBJ whole genome shotgun (WGS) entry which is preliminary data.</text>
</comment>
<dbReference type="GO" id="GO:0140082">
    <property type="term" value="F:SUMO-ubiquitin ligase activity"/>
    <property type="evidence" value="ECO:0007669"/>
    <property type="project" value="TreeGrafter"/>
</dbReference>
<dbReference type="AlphaFoldDB" id="A0A1Y2AUX3"/>
<evidence type="ECO:0000313" key="6">
    <source>
        <dbReference type="EMBL" id="ORY26080.1"/>
    </source>
</evidence>
<evidence type="ECO:0000259" key="5">
    <source>
        <dbReference type="SMART" id="SM00184"/>
    </source>
</evidence>
<organism evidence="6 7">
    <name type="scientific">Naematelia encephala</name>
    <dbReference type="NCBI Taxonomy" id="71784"/>
    <lineage>
        <taxon>Eukaryota</taxon>
        <taxon>Fungi</taxon>
        <taxon>Dikarya</taxon>
        <taxon>Basidiomycota</taxon>
        <taxon>Agaricomycotina</taxon>
        <taxon>Tremellomycetes</taxon>
        <taxon>Tremellales</taxon>
        <taxon>Naemateliaceae</taxon>
        <taxon>Naematelia</taxon>
    </lineage>
</organism>
<evidence type="ECO:0000256" key="2">
    <source>
        <dbReference type="ARBA" id="ARBA00022771"/>
    </source>
</evidence>
<dbReference type="InParanoid" id="A0A1Y2AUX3"/>
<feature type="domain" description="RING-type" evidence="5">
    <location>
        <begin position="8"/>
        <end position="171"/>
    </location>
</feature>
<dbReference type="GO" id="GO:0061630">
    <property type="term" value="F:ubiquitin protein ligase activity"/>
    <property type="evidence" value="ECO:0007669"/>
    <property type="project" value="InterPro"/>
</dbReference>
<proteinExistence type="predicted"/>
<dbReference type="GO" id="GO:0006511">
    <property type="term" value="P:ubiquitin-dependent protein catabolic process"/>
    <property type="evidence" value="ECO:0007669"/>
    <property type="project" value="TreeGrafter"/>
</dbReference>
<dbReference type="GO" id="GO:0008270">
    <property type="term" value="F:zinc ion binding"/>
    <property type="evidence" value="ECO:0007669"/>
    <property type="project" value="UniProtKB-KW"/>
</dbReference>
<evidence type="ECO:0000256" key="1">
    <source>
        <dbReference type="ARBA" id="ARBA00022723"/>
    </source>
</evidence>
<dbReference type="SMART" id="SM00184">
    <property type="entry name" value="RING"/>
    <property type="match status" value="1"/>
</dbReference>
<evidence type="ECO:0000256" key="3">
    <source>
        <dbReference type="ARBA" id="ARBA00022833"/>
    </source>
</evidence>
<dbReference type="GO" id="GO:0033768">
    <property type="term" value="C:SUMO-targeted ubiquitin ligase complex"/>
    <property type="evidence" value="ECO:0007669"/>
    <property type="project" value="TreeGrafter"/>
</dbReference>
<dbReference type="InterPro" id="IPR013083">
    <property type="entry name" value="Znf_RING/FYVE/PHD"/>
</dbReference>
<dbReference type="GO" id="GO:0032183">
    <property type="term" value="F:SUMO binding"/>
    <property type="evidence" value="ECO:0007669"/>
    <property type="project" value="TreeGrafter"/>
</dbReference>
<dbReference type="Proteomes" id="UP000193986">
    <property type="component" value="Unassembled WGS sequence"/>
</dbReference>